<dbReference type="InterPro" id="IPR014710">
    <property type="entry name" value="RmlC-like_jellyroll"/>
</dbReference>
<keyword evidence="3 7" id="KW-0418">Kinase</keyword>
<evidence type="ECO:0000256" key="3">
    <source>
        <dbReference type="ARBA" id="ARBA00022777"/>
    </source>
</evidence>
<dbReference type="PANTHER" id="PTHR43065">
    <property type="entry name" value="SENSOR HISTIDINE KINASE"/>
    <property type="match status" value="1"/>
</dbReference>
<gene>
    <name evidence="7" type="ORF">E2F48_08425</name>
</gene>
<organism evidence="7 8">
    <name type="scientific">Arthrobacter crusticola</name>
    <dbReference type="NCBI Taxonomy" id="2547960"/>
    <lineage>
        <taxon>Bacteria</taxon>
        <taxon>Bacillati</taxon>
        <taxon>Actinomycetota</taxon>
        <taxon>Actinomycetes</taxon>
        <taxon>Micrococcales</taxon>
        <taxon>Micrococcaceae</taxon>
        <taxon>Arthrobacter</taxon>
    </lineage>
</organism>
<evidence type="ECO:0000256" key="1">
    <source>
        <dbReference type="ARBA" id="ARBA00000085"/>
    </source>
</evidence>
<dbReference type="EMBL" id="SMTK01000003">
    <property type="protein sequence ID" value="TDK25296.1"/>
    <property type="molecule type" value="Genomic_DNA"/>
</dbReference>
<feature type="domain" description="Histidine kinase" evidence="6">
    <location>
        <begin position="293"/>
        <end position="470"/>
    </location>
</feature>
<dbReference type="InterPro" id="IPR018490">
    <property type="entry name" value="cNMP-bd_dom_sf"/>
</dbReference>
<dbReference type="RefSeq" id="WP_133403572.1">
    <property type="nucleotide sequence ID" value="NZ_SMTK01000003.1"/>
</dbReference>
<dbReference type="EC" id="2.7.13.3" evidence="2"/>
<comment type="catalytic activity">
    <reaction evidence="1">
        <text>ATP + protein L-histidine = ADP + protein N-phospho-L-histidine.</text>
        <dbReference type="EC" id="2.7.13.3"/>
    </reaction>
</comment>
<keyword evidence="3 7" id="KW-0808">Transferase</keyword>
<dbReference type="AlphaFoldDB" id="A0A4R5TVZ5"/>
<evidence type="ECO:0000256" key="4">
    <source>
        <dbReference type="ARBA" id="ARBA00023012"/>
    </source>
</evidence>
<evidence type="ECO:0000259" key="5">
    <source>
        <dbReference type="PROSITE" id="PS50042"/>
    </source>
</evidence>
<dbReference type="InterPro" id="IPR005467">
    <property type="entry name" value="His_kinase_dom"/>
</dbReference>
<dbReference type="InterPro" id="IPR036890">
    <property type="entry name" value="HATPase_C_sf"/>
</dbReference>
<name>A0A4R5TVZ5_9MICC</name>
<feature type="domain" description="Cyclic nucleotide-binding" evidence="5">
    <location>
        <begin position="17"/>
        <end position="124"/>
    </location>
</feature>
<dbReference type="Gene3D" id="3.30.565.10">
    <property type="entry name" value="Histidine kinase-like ATPase, C-terminal domain"/>
    <property type="match status" value="1"/>
</dbReference>
<comment type="caution">
    <text evidence="7">The sequence shown here is derived from an EMBL/GenBank/DDBJ whole genome shotgun (WGS) entry which is preliminary data.</text>
</comment>
<protein>
    <recommendedName>
        <fullName evidence="2">histidine kinase</fullName>
        <ecNumber evidence="2">2.7.13.3</ecNumber>
    </recommendedName>
</protein>
<dbReference type="PROSITE" id="PS50042">
    <property type="entry name" value="CNMP_BINDING_3"/>
    <property type="match status" value="1"/>
</dbReference>
<dbReference type="OrthoDB" id="9786919at2"/>
<dbReference type="SMART" id="SM00100">
    <property type="entry name" value="cNMP"/>
    <property type="match status" value="1"/>
</dbReference>
<evidence type="ECO:0000256" key="2">
    <source>
        <dbReference type="ARBA" id="ARBA00012438"/>
    </source>
</evidence>
<dbReference type="Gene3D" id="2.60.120.10">
    <property type="entry name" value="Jelly Rolls"/>
    <property type="match status" value="1"/>
</dbReference>
<evidence type="ECO:0000259" key="6">
    <source>
        <dbReference type="PROSITE" id="PS50109"/>
    </source>
</evidence>
<sequence>MNGGQRCDPEELRTLFLFEKLTEEQLAWICGIGTVRSYGAETIYSENTPAEVFYVLLDGEVVLTRRVGDDDVELIRTSQRGVYAGAVQAYLGDRVPQVYSTSFRTSRPSRFLEIRAEDFGNLVGDWFPMALHLLEGLFLGMENTREVIAQRERLMALGSLSAGLTHELNNPAASALRATSVLRERVAALRDTIHFAAGLTVSPEALERLVVLQEEALRRSAHVGTLGPLEVSDREDALADWLEDHGVQGSWELAATFVQAGVGEDWLREAATAAPDGDINGVLHWLANVIVTEQLMNEIQDSTSRISTLVEAASQYSQLDRAPYQEADVRTLLDSTLVMLAQRIGAGITVEKTYDPDLPTLQCYPAELNQVWTNLIDNAVAAMEGRGRLTVTAVRERDTVLVEIGDSGPGVPRELRGRIFEPFFTTKPVGSGTGLGLDISWRIVVNKHHGSLKLISDPATAFQVRLPLRQAAEGGRGSARAQEPRAVSG</sequence>
<dbReference type="SUPFAM" id="SSF51206">
    <property type="entry name" value="cAMP-binding domain-like"/>
    <property type="match status" value="1"/>
</dbReference>
<dbReference type="PRINTS" id="PR00344">
    <property type="entry name" value="BCTRLSENSOR"/>
</dbReference>
<dbReference type="InterPro" id="IPR003594">
    <property type="entry name" value="HATPase_dom"/>
</dbReference>
<dbReference type="SUPFAM" id="SSF55874">
    <property type="entry name" value="ATPase domain of HSP90 chaperone/DNA topoisomerase II/histidine kinase"/>
    <property type="match status" value="1"/>
</dbReference>
<dbReference type="Proteomes" id="UP000295411">
    <property type="component" value="Unassembled WGS sequence"/>
</dbReference>
<dbReference type="Gene3D" id="1.10.287.130">
    <property type="match status" value="1"/>
</dbReference>
<dbReference type="InterPro" id="IPR000595">
    <property type="entry name" value="cNMP-bd_dom"/>
</dbReference>
<accession>A0A4R5TVZ5</accession>
<reference evidence="7 8" key="1">
    <citation type="submission" date="2019-03" db="EMBL/GenBank/DDBJ databases">
        <title>Arthrobacter sp. nov., an bacterium isolated from biocrust in Mu Us Desert.</title>
        <authorList>
            <person name="Lixiong L."/>
        </authorList>
    </citation>
    <scope>NUCLEOTIDE SEQUENCE [LARGE SCALE GENOMIC DNA]</scope>
    <source>
        <strain evidence="7 8">SLN-3</strain>
    </source>
</reference>
<dbReference type="GO" id="GO:0004673">
    <property type="term" value="F:protein histidine kinase activity"/>
    <property type="evidence" value="ECO:0007669"/>
    <property type="project" value="UniProtKB-EC"/>
</dbReference>
<evidence type="ECO:0000313" key="8">
    <source>
        <dbReference type="Proteomes" id="UP000295411"/>
    </source>
</evidence>
<evidence type="ECO:0000313" key="7">
    <source>
        <dbReference type="EMBL" id="TDK25296.1"/>
    </source>
</evidence>
<dbReference type="GO" id="GO:0000160">
    <property type="term" value="P:phosphorelay signal transduction system"/>
    <property type="evidence" value="ECO:0007669"/>
    <property type="project" value="UniProtKB-KW"/>
</dbReference>
<keyword evidence="8" id="KW-1185">Reference proteome</keyword>
<dbReference type="Pfam" id="PF00027">
    <property type="entry name" value="cNMP_binding"/>
    <property type="match status" value="1"/>
</dbReference>
<dbReference type="CDD" id="cd00038">
    <property type="entry name" value="CAP_ED"/>
    <property type="match status" value="1"/>
</dbReference>
<dbReference type="SMART" id="SM00387">
    <property type="entry name" value="HATPase_c"/>
    <property type="match status" value="1"/>
</dbReference>
<dbReference type="Pfam" id="PF02518">
    <property type="entry name" value="HATPase_c"/>
    <property type="match status" value="1"/>
</dbReference>
<dbReference type="InterPro" id="IPR004358">
    <property type="entry name" value="Sig_transdc_His_kin-like_C"/>
</dbReference>
<dbReference type="PANTHER" id="PTHR43065:SF48">
    <property type="entry name" value="HISTIDINE KINASE"/>
    <property type="match status" value="1"/>
</dbReference>
<proteinExistence type="predicted"/>
<keyword evidence="4" id="KW-0902">Two-component regulatory system</keyword>
<dbReference type="PROSITE" id="PS50109">
    <property type="entry name" value="HIS_KIN"/>
    <property type="match status" value="1"/>
</dbReference>